<feature type="domain" description="HTH gntR-type" evidence="4">
    <location>
        <begin position="14"/>
        <end position="82"/>
    </location>
</feature>
<dbReference type="InterPro" id="IPR036388">
    <property type="entry name" value="WH-like_DNA-bd_sf"/>
</dbReference>
<evidence type="ECO:0000256" key="2">
    <source>
        <dbReference type="ARBA" id="ARBA00023125"/>
    </source>
</evidence>
<reference evidence="5 6" key="1">
    <citation type="submission" date="2018-09" db="EMBL/GenBank/DDBJ databases">
        <title>Cohnella cavernae sp. nov., isolated from a karst cave.</title>
        <authorList>
            <person name="Zhu H."/>
        </authorList>
    </citation>
    <scope>NUCLEOTIDE SEQUENCE [LARGE SCALE GENOMIC DNA]</scope>
    <source>
        <strain evidence="5 6">K2E09-144</strain>
    </source>
</reference>
<dbReference type="GO" id="GO:0003677">
    <property type="term" value="F:DNA binding"/>
    <property type="evidence" value="ECO:0007669"/>
    <property type="project" value="UniProtKB-KW"/>
</dbReference>
<dbReference type="GO" id="GO:0003700">
    <property type="term" value="F:DNA-binding transcription factor activity"/>
    <property type="evidence" value="ECO:0007669"/>
    <property type="project" value="InterPro"/>
</dbReference>
<dbReference type="InterPro" id="IPR036390">
    <property type="entry name" value="WH_DNA-bd_sf"/>
</dbReference>
<dbReference type="EMBL" id="QXJM01000038">
    <property type="protein sequence ID" value="RIE03243.1"/>
    <property type="molecule type" value="Genomic_DNA"/>
</dbReference>
<dbReference type="AlphaFoldDB" id="A0A398CKK0"/>
<dbReference type="OrthoDB" id="9802328at2"/>
<organism evidence="5 6">
    <name type="scientific">Cohnella faecalis</name>
    <dbReference type="NCBI Taxonomy" id="2315694"/>
    <lineage>
        <taxon>Bacteria</taxon>
        <taxon>Bacillati</taxon>
        <taxon>Bacillota</taxon>
        <taxon>Bacilli</taxon>
        <taxon>Bacillales</taxon>
        <taxon>Paenibacillaceae</taxon>
        <taxon>Cohnella</taxon>
    </lineage>
</organism>
<dbReference type="CDD" id="cd07377">
    <property type="entry name" value="WHTH_GntR"/>
    <property type="match status" value="1"/>
</dbReference>
<evidence type="ECO:0000313" key="5">
    <source>
        <dbReference type="EMBL" id="RIE03243.1"/>
    </source>
</evidence>
<proteinExistence type="predicted"/>
<gene>
    <name evidence="5" type="ORF">D3H35_12775</name>
</gene>
<keyword evidence="2" id="KW-0238">DNA-binding</keyword>
<protein>
    <submittedName>
        <fullName evidence="5">GntR family transcriptional regulator</fullName>
    </submittedName>
</protein>
<evidence type="ECO:0000313" key="6">
    <source>
        <dbReference type="Proteomes" id="UP000266340"/>
    </source>
</evidence>
<evidence type="ECO:0000256" key="3">
    <source>
        <dbReference type="ARBA" id="ARBA00023163"/>
    </source>
</evidence>
<keyword evidence="1" id="KW-0805">Transcription regulation</keyword>
<dbReference type="Gene3D" id="1.10.10.10">
    <property type="entry name" value="Winged helix-like DNA-binding domain superfamily/Winged helix DNA-binding domain"/>
    <property type="match status" value="1"/>
</dbReference>
<dbReference type="SUPFAM" id="SSF46785">
    <property type="entry name" value="Winged helix' DNA-binding domain"/>
    <property type="match status" value="1"/>
</dbReference>
<dbReference type="PANTHER" id="PTHR38445:SF9">
    <property type="entry name" value="HTH-TYPE TRANSCRIPTIONAL REPRESSOR YTRA"/>
    <property type="match status" value="1"/>
</dbReference>
<dbReference type="Proteomes" id="UP000266340">
    <property type="component" value="Unassembled WGS sequence"/>
</dbReference>
<keyword evidence="3" id="KW-0804">Transcription</keyword>
<sequence>MLHRWLEIRSDSPLPLHAQLTEQLKWLVGSGRLSPNDLLSPVASLAHELGVNRNTVQAVYMQLREEGIVETRQGHGSWIADTEATRKLIIERQASAPVARGLLDSAEEAGFDVERFVYLSMAALQLQALKDRRPRVLFVDSRLGEHAFFLEEIRRVTGGQPAWLALEELRRDLEGSSSLAGRYDIIVTTSAGMDELRCLLPSVADRAIRVEAALDLKMIAEMARLGESREIGVVCAEPFMAGWLAERLAALGSGYTIALAGDRESLRSLLGRAANVYAAPSVYDDVKSLAPEKTSLLSLVLETSSEYLLADLKKNY</sequence>
<evidence type="ECO:0000259" key="4">
    <source>
        <dbReference type="PROSITE" id="PS50949"/>
    </source>
</evidence>
<dbReference type="PROSITE" id="PS50949">
    <property type="entry name" value="HTH_GNTR"/>
    <property type="match status" value="1"/>
</dbReference>
<dbReference type="PANTHER" id="PTHR38445">
    <property type="entry name" value="HTH-TYPE TRANSCRIPTIONAL REPRESSOR YTRA"/>
    <property type="match status" value="1"/>
</dbReference>
<dbReference type="RefSeq" id="WP_119149746.1">
    <property type="nucleotide sequence ID" value="NZ_JBHSOV010000042.1"/>
</dbReference>
<evidence type="ECO:0000256" key="1">
    <source>
        <dbReference type="ARBA" id="ARBA00023015"/>
    </source>
</evidence>
<dbReference type="SMART" id="SM00345">
    <property type="entry name" value="HTH_GNTR"/>
    <property type="match status" value="1"/>
</dbReference>
<dbReference type="InterPro" id="IPR000524">
    <property type="entry name" value="Tscrpt_reg_HTH_GntR"/>
</dbReference>
<comment type="caution">
    <text evidence="5">The sequence shown here is derived from an EMBL/GenBank/DDBJ whole genome shotgun (WGS) entry which is preliminary data.</text>
</comment>
<dbReference type="Pfam" id="PF00392">
    <property type="entry name" value="GntR"/>
    <property type="match status" value="1"/>
</dbReference>
<keyword evidence="6" id="KW-1185">Reference proteome</keyword>
<name>A0A398CKK0_9BACL</name>
<accession>A0A398CKK0</accession>